<keyword evidence="1" id="KW-0472">Membrane</keyword>
<evidence type="ECO:0000313" key="2">
    <source>
        <dbReference type="EMBL" id="OAF61662.1"/>
    </source>
</evidence>
<protein>
    <submittedName>
        <fullName evidence="2">Uncharacterized protein</fullName>
    </submittedName>
</protein>
<feature type="transmembrane region" description="Helical" evidence="1">
    <location>
        <begin position="214"/>
        <end position="234"/>
    </location>
</feature>
<organism evidence="2">
    <name type="scientific">Pseudogymnoascus destructans</name>
    <dbReference type="NCBI Taxonomy" id="655981"/>
    <lineage>
        <taxon>Eukaryota</taxon>
        <taxon>Fungi</taxon>
        <taxon>Dikarya</taxon>
        <taxon>Ascomycota</taxon>
        <taxon>Pezizomycotina</taxon>
        <taxon>Leotiomycetes</taxon>
        <taxon>Thelebolales</taxon>
        <taxon>Thelebolaceae</taxon>
        <taxon>Pseudogymnoascus</taxon>
    </lineage>
</organism>
<feature type="transmembrane region" description="Helical" evidence="1">
    <location>
        <begin position="316"/>
        <end position="334"/>
    </location>
</feature>
<feature type="transmembrane region" description="Helical" evidence="1">
    <location>
        <begin position="290"/>
        <end position="310"/>
    </location>
</feature>
<name>A0A177AJH9_9PEZI</name>
<dbReference type="EMBL" id="KV441389">
    <property type="protein sequence ID" value="OAF61662.1"/>
    <property type="molecule type" value="Genomic_DNA"/>
</dbReference>
<dbReference type="eggNOG" id="ENOG502SH7B">
    <property type="taxonomic scope" value="Eukaryota"/>
</dbReference>
<keyword evidence="1" id="KW-1133">Transmembrane helix</keyword>
<dbReference type="VEuPathDB" id="FungiDB:GMDG_08273"/>
<keyword evidence="1" id="KW-0812">Transmembrane</keyword>
<proteinExistence type="predicted"/>
<gene>
    <name evidence="2" type="ORF">VC83_01841</name>
</gene>
<reference evidence="2" key="1">
    <citation type="submission" date="2016-03" db="EMBL/GenBank/DDBJ databases">
        <title>Updated assembly of Pseudogymnoascus destructans, the fungus causing white-nose syndrome of bats.</title>
        <authorList>
            <person name="Palmer J.M."/>
            <person name="Drees K.P."/>
            <person name="Foster J.T."/>
            <person name="Lindner D.L."/>
        </authorList>
    </citation>
    <scope>NUCLEOTIDE SEQUENCE [LARGE SCALE GENOMIC DNA]</scope>
    <source>
        <strain evidence="2">20631-21</strain>
    </source>
</reference>
<dbReference type="OrthoDB" id="1937642at2759"/>
<evidence type="ECO:0000256" key="1">
    <source>
        <dbReference type="SAM" id="Phobius"/>
    </source>
</evidence>
<accession>A0A177AJH9</accession>
<feature type="transmembrane region" description="Helical" evidence="1">
    <location>
        <begin position="184"/>
        <end position="208"/>
    </location>
</feature>
<dbReference type="RefSeq" id="XP_024326936.1">
    <property type="nucleotide sequence ID" value="XM_024465513.1"/>
</dbReference>
<sequence length="413" mass="44795">MAPAPFSQLFPRRDFDTNAPTESFANEWANPSNYAFTILLLLGGDVITRALAQLAGGPVTPVAFSFGWVSYATTAICSAVGENKLMPGADCPCEVINGKNGYVRGNNSFVIGRIVRDYEAWMGLAVHNITQSLIDTRWKFDKGIAEKECDGSGAEVSRPRQAGLVVSFWEPSQTIEAGKPGHDLLHWSGLITTVVQLGIAAISCGIWGDWSVLLITGGASVLCYSMGALSQWGVEKWACRRLNKRSKKNFILTRGNGAQHAIAIISGGRGLDLEDLATGFDNLDAPSITLFAQLATIFLGLLWIVLLITSSAITDSAWFLIAVGGVGILQNMFVAGWKRQPKALGVPIDYLDVVGDVKVMNTLLAVERKYEKLGQSMIGSFFPGDLRGNEKKLWEDVAAEWVEKKRAEGLHKV</sequence>
<dbReference type="Proteomes" id="UP000077154">
    <property type="component" value="Unassembled WGS sequence"/>
</dbReference>
<dbReference type="GeneID" id="36284928"/>
<dbReference type="AlphaFoldDB" id="A0A177AJH9"/>